<feature type="compositionally biased region" description="Basic and acidic residues" evidence="9">
    <location>
        <begin position="324"/>
        <end position="339"/>
    </location>
</feature>
<feature type="region of interest" description="Disordered" evidence="9">
    <location>
        <begin position="315"/>
        <end position="339"/>
    </location>
</feature>
<dbReference type="SUPFAM" id="SSF56712">
    <property type="entry name" value="Prokaryotic type I DNA topoisomerase"/>
    <property type="match status" value="1"/>
</dbReference>
<dbReference type="eggNOG" id="COG0550">
    <property type="taxonomic scope" value="Bacteria"/>
</dbReference>
<dbReference type="InterPro" id="IPR028612">
    <property type="entry name" value="Topoisom_1_IA"/>
</dbReference>
<gene>
    <name evidence="8" type="primary">topA</name>
    <name evidence="12" type="ORF">I215_04915</name>
</gene>
<keyword evidence="7 8" id="KW-0413">Isomerase</keyword>
<dbReference type="InterPro" id="IPR013497">
    <property type="entry name" value="Topo_IA_cen"/>
</dbReference>
<dbReference type="Pfam" id="PF01751">
    <property type="entry name" value="Toprim"/>
    <property type="match status" value="1"/>
</dbReference>
<dbReference type="InterPro" id="IPR013824">
    <property type="entry name" value="Topo_IA_cen_sub1"/>
</dbReference>
<dbReference type="InterPro" id="IPR006171">
    <property type="entry name" value="TOPRIM_dom"/>
</dbReference>
<dbReference type="InterPro" id="IPR000380">
    <property type="entry name" value="Topo_IA"/>
</dbReference>
<dbReference type="PATRIC" id="fig|555500.3.peg.1017"/>
<sequence length="842" mass="95420">MAKNLVIVESPAKAKTIEKFLGKDYKVASSFGHISDLPAREMGVDVEKGFKPKYIVSSDKKAVVKKLKELVKNAETVWLASDEDREGEAIAWHLAETLKLDQANTKRIVFNSITKNAIQKAIENPRSIDYNLVNAQQARRVLDRLVGYELSPVLWKKIKTGLSAGRVQSVSVRLIVEREREIKEFNPEASFRVVAEFKNSEETVFKAKLNTNFDTKEEAKKFLEKNIGTSFHIADLDTKPAKKSPAAPFTTSTLQQEASRKLYFSVSKTMTIAQRLYEAGLITYMRTDSVNLSPEAINAAKEEIVRSYGDKFSKPRNYNKKSKGAQEAHEAIRPTDMSRHSVQIDRDQARLYDLIWKRTLASQMSDALLERTNVKVKAEKHNELFVANGEVLKFEGFLKVYLEGTDEEDEDRAGMLPALKVGEQVFEQNITATQRFTRPPYRYTEASLVKKLEELGIGRPSTYAPTISTIQNRGYVERGTIEGVERKYLQYSIVNNTVAEATLTETVGSDKGKLVPTDIGMIVNDFLVNHFSNILDYNFTAKVEQSFDDIASGEEDWTKMIASFYKDFHPNVLHVEENADRESGERVLGTDPESGRQLSVRLGRFGPMAQIGTVEEEEKPRFASLLPDQSIDSITFQEALSLFKLPRTLGEYEGEEVQVNVGRFGPYVRFGKSFVSLSPGEDVFDVNFDRAVELIELKKKADAPIAWYKDKEVTKGKGRFGPFIKYDGIFINVNKKYDFDNLSQEDIETLIEDKLKKEREKVIHNWEDEGIRVEKARWGRSNIIKGKTKVELSKDIDATKLTLDQVKELIEKSSSKKKTAAKKKTTKKTTAKKTTTKSKTKK</sequence>
<dbReference type="PROSITE" id="PS00396">
    <property type="entry name" value="TOPO_IA_1"/>
    <property type="match status" value="1"/>
</dbReference>
<dbReference type="InterPro" id="IPR013826">
    <property type="entry name" value="Topo_IA_cen_sub3"/>
</dbReference>
<keyword evidence="6 8" id="KW-0238">DNA-binding</keyword>
<dbReference type="OrthoDB" id="9804262at2"/>
<feature type="active site" description="O-(5'-phospho-DNA)-tyrosine intermediate" evidence="8">
    <location>
        <position position="284"/>
    </location>
</feature>
<dbReference type="InterPro" id="IPR013825">
    <property type="entry name" value="Topo_IA_cen_sub2"/>
</dbReference>
<keyword evidence="3" id="KW-0479">Metal-binding</keyword>
<evidence type="ECO:0000259" key="10">
    <source>
        <dbReference type="PROSITE" id="PS50880"/>
    </source>
</evidence>
<comment type="function">
    <text evidence="8">Releases the supercoiling and torsional tension of DNA, which is introduced during the DNA replication and transcription, by transiently cleaving and rejoining one strand of the DNA duplex. Introduces a single-strand break via transesterification at a target site in duplex DNA. The scissile phosphodiester is attacked by the catalytic tyrosine of the enzyme, resulting in the formation of a DNA-(5'-phosphotyrosyl)-enzyme intermediate and the expulsion of a 3'-OH DNA strand. The free DNA strand then undergoes passage around the unbroken strand, thus removing DNA supercoils. Finally, in the religation step, the DNA 3'-OH attacks the covalent intermediate to expel the active-site tyrosine and restore the DNA phosphodiester backbone.</text>
</comment>
<keyword evidence="4" id="KW-0460">Magnesium</keyword>
<comment type="similarity">
    <text evidence="2 8">Belongs to the type IA topoisomerase family.</text>
</comment>
<feature type="site" description="Interaction with DNA" evidence="8">
    <location>
        <position position="139"/>
    </location>
</feature>
<feature type="site" description="Interaction with DNA" evidence="8">
    <location>
        <position position="33"/>
    </location>
</feature>
<comment type="subunit">
    <text evidence="8">Monomer.</text>
</comment>
<reference evidence="12 13" key="1">
    <citation type="journal article" date="2012" name="J. Bacteriol.">
        <title>Genome Sequence of Galbibacter marinum Type Strain ck-I2-15.</title>
        <authorList>
            <person name="Lai Q."/>
            <person name="Li C."/>
            <person name="Shao Z."/>
        </authorList>
    </citation>
    <scope>NUCLEOTIDE SEQUENCE [LARGE SCALE GENOMIC DNA]</scope>
    <source>
        <strain evidence="13">ck-I2-15</strain>
    </source>
</reference>
<evidence type="ECO:0000256" key="3">
    <source>
        <dbReference type="ARBA" id="ARBA00022723"/>
    </source>
</evidence>
<feature type="compositionally biased region" description="Basic residues" evidence="9">
    <location>
        <begin position="815"/>
        <end position="842"/>
    </location>
</feature>
<evidence type="ECO:0000259" key="11">
    <source>
        <dbReference type="PROSITE" id="PS52039"/>
    </source>
</evidence>
<feature type="site" description="Interaction with DNA" evidence="8">
    <location>
        <position position="148"/>
    </location>
</feature>
<dbReference type="InterPro" id="IPR025589">
    <property type="entry name" value="Toprim_C_rpt"/>
</dbReference>
<dbReference type="PROSITE" id="PS52039">
    <property type="entry name" value="TOPO_IA_2"/>
    <property type="match status" value="1"/>
</dbReference>
<dbReference type="InterPro" id="IPR003601">
    <property type="entry name" value="Topo_IA_2"/>
</dbReference>
<dbReference type="InterPro" id="IPR023406">
    <property type="entry name" value="Topo_IA_AS"/>
</dbReference>
<proteinExistence type="inferred from homology"/>
<dbReference type="SMART" id="SM00436">
    <property type="entry name" value="TOP1Bc"/>
    <property type="match status" value="1"/>
</dbReference>
<dbReference type="EC" id="5.6.2.1" evidence="8"/>
<dbReference type="Gene3D" id="2.70.20.10">
    <property type="entry name" value="Topoisomerase I, domain 3"/>
    <property type="match status" value="1"/>
</dbReference>
<feature type="domain" description="Topo IA-type catalytic" evidence="11">
    <location>
        <begin position="129"/>
        <end position="573"/>
    </location>
</feature>
<dbReference type="NCBIfam" id="TIGR01051">
    <property type="entry name" value="topA_bact"/>
    <property type="match status" value="1"/>
</dbReference>
<dbReference type="Gene3D" id="3.40.50.140">
    <property type="match status" value="1"/>
</dbReference>
<dbReference type="GO" id="GO:0046872">
    <property type="term" value="F:metal ion binding"/>
    <property type="evidence" value="ECO:0007669"/>
    <property type="project" value="UniProtKB-KW"/>
</dbReference>
<feature type="site" description="Interaction with DNA" evidence="8">
    <location>
        <position position="473"/>
    </location>
</feature>
<keyword evidence="13" id="KW-1185">Reference proteome</keyword>
<dbReference type="PANTHER" id="PTHR42785:SF1">
    <property type="entry name" value="DNA TOPOISOMERASE"/>
    <property type="match status" value="1"/>
</dbReference>
<feature type="site" description="Interaction with DNA" evidence="8">
    <location>
        <position position="143"/>
    </location>
</feature>
<evidence type="ECO:0000256" key="9">
    <source>
        <dbReference type="SAM" id="MobiDB-lite"/>
    </source>
</evidence>
<dbReference type="GO" id="GO:0006265">
    <property type="term" value="P:DNA topological change"/>
    <property type="evidence" value="ECO:0007669"/>
    <property type="project" value="UniProtKB-UniRule"/>
</dbReference>
<evidence type="ECO:0000313" key="12">
    <source>
        <dbReference type="EMBL" id="EKF55865.1"/>
    </source>
</evidence>
<dbReference type="CDD" id="cd00186">
    <property type="entry name" value="TOP1Ac"/>
    <property type="match status" value="1"/>
</dbReference>
<evidence type="ECO:0000256" key="5">
    <source>
        <dbReference type="ARBA" id="ARBA00023029"/>
    </source>
</evidence>
<dbReference type="Pfam" id="PF01131">
    <property type="entry name" value="Topoisom_bac"/>
    <property type="match status" value="2"/>
</dbReference>
<dbReference type="InterPro" id="IPR034149">
    <property type="entry name" value="TOPRIM_TopoI"/>
</dbReference>
<dbReference type="EMBL" id="AMSG01000004">
    <property type="protein sequence ID" value="EKF55865.1"/>
    <property type="molecule type" value="Genomic_DNA"/>
</dbReference>
<feature type="region of interest" description="Interaction with DNA" evidence="8">
    <location>
        <begin position="163"/>
        <end position="168"/>
    </location>
</feature>
<dbReference type="InterPro" id="IPR005733">
    <property type="entry name" value="TopoI_bac-type"/>
</dbReference>
<feature type="region of interest" description="Disordered" evidence="9">
    <location>
        <begin position="814"/>
        <end position="842"/>
    </location>
</feature>
<feature type="site" description="Interaction with DNA" evidence="8">
    <location>
        <position position="286"/>
    </location>
</feature>
<dbReference type="STRING" id="555500.I215_04915"/>
<keyword evidence="5 8" id="KW-0799">Topoisomerase</keyword>
<dbReference type="PRINTS" id="PR00417">
    <property type="entry name" value="PRTPISMRASEI"/>
</dbReference>
<evidence type="ECO:0000313" key="13">
    <source>
        <dbReference type="Proteomes" id="UP000007364"/>
    </source>
</evidence>
<dbReference type="Gene3D" id="1.10.290.10">
    <property type="entry name" value="Topoisomerase I, domain 4"/>
    <property type="match status" value="1"/>
</dbReference>
<dbReference type="CDD" id="cd03363">
    <property type="entry name" value="TOPRIM_TopoIA_TopoI"/>
    <property type="match status" value="1"/>
</dbReference>
<dbReference type="InterPro" id="IPR023405">
    <property type="entry name" value="Topo_IA_core_domain"/>
</dbReference>
<comment type="catalytic activity">
    <reaction evidence="1 8">
        <text>ATP-independent breakage of single-stranded DNA, followed by passage and rejoining.</text>
        <dbReference type="EC" id="5.6.2.1"/>
    </reaction>
</comment>
<dbReference type="Pfam" id="PF13368">
    <property type="entry name" value="Toprim_C_rpt"/>
    <property type="match status" value="3"/>
</dbReference>
<comment type="caution">
    <text evidence="12">The sequence shown here is derived from an EMBL/GenBank/DDBJ whole genome shotgun (WGS) entry which is preliminary data.</text>
</comment>
<dbReference type="PANTHER" id="PTHR42785">
    <property type="entry name" value="DNA TOPOISOMERASE, TYPE IA, CORE"/>
    <property type="match status" value="1"/>
</dbReference>
<evidence type="ECO:0000256" key="8">
    <source>
        <dbReference type="HAMAP-Rule" id="MF_00952"/>
    </source>
</evidence>
<evidence type="ECO:0000256" key="7">
    <source>
        <dbReference type="ARBA" id="ARBA00023235"/>
    </source>
</evidence>
<feature type="site" description="Interaction with DNA" evidence="8">
    <location>
        <position position="155"/>
    </location>
</feature>
<evidence type="ECO:0000256" key="1">
    <source>
        <dbReference type="ARBA" id="ARBA00000213"/>
    </source>
</evidence>
<dbReference type="Proteomes" id="UP000007364">
    <property type="component" value="Unassembled WGS sequence"/>
</dbReference>
<evidence type="ECO:0000256" key="4">
    <source>
        <dbReference type="ARBA" id="ARBA00022842"/>
    </source>
</evidence>
<dbReference type="SMART" id="SM00493">
    <property type="entry name" value="TOPRIM"/>
    <property type="match status" value="1"/>
</dbReference>
<accession>K2PTI9</accession>
<dbReference type="GO" id="GO:0003677">
    <property type="term" value="F:DNA binding"/>
    <property type="evidence" value="ECO:0007669"/>
    <property type="project" value="UniProtKB-KW"/>
</dbReference>
<dbReference type="InterPro" id="IPR003602">
    <property type="entry name" value="Topo_IA_DNA-bd_dom"/>
</dbReference>
<feature type="domain" description="Toprim" evidence="10">
    <location>
        <begin position="3"/>
        <end position="113"/>
    </location>
</feature>
<dbReference type="GO" id="GO:0003917">
    <property type="term" value="F:DNA topoisomerase type I (single strand cut, ATP-independent) activity"/>
    <property type="evidence" value="ECO:0007669"/>
    <property type="project" value="UniProtKB-UniRule"/>
</dbReference>
<dbReference type="SMART" id="SM00437">
    <property type="entry name" value="TOP1Ac"/>
    <property type="match status" value="1"/>
</dbReference>
<evidence type="ECO:0000256" key="6">
    <source>
        <dbReference type="ARBA" id="ARBA00023125"/>
    </source>
</evidence>
<dbReference type="RefSeq" id="WP_008990855.1">
    <property type="nucleotide sequence ID" value="NZ_AMSG01000004.1"/>
</dbReference>
<dbReference type="AlphaFoldDB" id="K2PTI9"/>
<dbReference type="HAMAP" id="MF_00952">
    <property type="entry name" value="Topoisom_1_prok"/>
    <property type="match status" value="1"/>
</dbReference>
<organism evidence="12 13">
    <name type="scientific">Galbibacter marinus</name>
    <dbReference type="NCBI Taxonomy" id="555500"/>
    <lineage>
        <taxon>Bacteria</taxon>
        <taxon>Pseudomonadati</taxon>
        <taxon>Bacteroidota</taxon>
        <taxon>Flavobacteriia</taxon>
        <taxon>Flavobacteriales</taxon>
        <taxon>Flavobacteriaceae</taxon>
        <taxon>Galbibacter</taxon>
    </lineage>
</organism>
<protein>
    <recommendedName>
        <fullName evidence="8">DNA topoisomerase 1</fullName>
        <ecNumber evidence="8">5.6.2.1</ecNumber>
    </recommendedName>
    <alternativeName>
        <fullName evidence="8">DNA topoisomerase I</fullName>
    </alternativeName>
</protein>
<name>K2PTI9_9FLAO</name>
<dbReference type="PROSITE" id="PS50880">
    <property type="entry name" value="TOPRIM"/>
    <property type="match status" value="1"/>
</dbReference>
<feature type="site" description="Interaction with DNA" evidence="8">
    <location>
        <position position="140"/>
    </location>
</feature>
<dbReference type="Gene3D" id="1.10.460.10">
    <property type="entry name" value="Topoisomerase I, domain 2"/>
    <property type="match status" value="1"/>
</dbReference>
<evidence type="ECO:0000256" key="2">
    <source>
        <dbReference type="ARBA" id="ARBA00009446"/>
    </source>
</evidence>